<dbReference type="AlphaFoldDB" id="A0A0F5JC28"/>
<feature type="domain" description="Glycosyl hydrolase family 95 catalytic" evidence="2">
    <location>
        <begin position="271"/>
        <end position="530"/>
    </location>
</feature>
<dbReference type="Gene3D" id="1.50.10.10">
    <property type="match status" value="1"/>
</dbReference>
<dbReference type="InterPro" id="IPR008928">
    <property type="entry name" value="6-hairpin_glycosidase_sf"/>
</dbReference>
<evidence type="ECO:0000259" key="2">
    <source>
        <dbReference type="Pfam" id="PF22124"/>
    </source>
</evidence>
<keyword evidence="4" id="KW-1185">Reference proteome</keyword>
<dbReference type="InterPro" id="IPR054363">
    <property type="entry name" value="GH95_cat"/>
</dbReference>
<keyword evidence="1" id="KW-0732">Signal</keyword>
<dbReference type="Pfam" id="PF22124">
    <property type="entry name" value="Glyco_hydro_95_cat"/>
    <property type="match status" value="1"/>
</dbReference>
<dbReference type="InterPro" id="IPR012341">
    <property type="entry name" value="6hp_glycosidase-like_sf"/>
</dbReference>
<dbReference type="Gene3D" id="2.60.40.1180">
    <property type="entry name" value="Golgi alpha-mannosidase II"/>
    <property type="match status" value="1"/>
</dbReference>
<feature type="signal peptide" evidence="1">
    <location>
        <begin position="1"/>
        <end position="21"/>
    </location>
</feature>
<evidence type="ECO:0000313" key="3">
    <source>
        <dbReference type="EMBL" id="KKB55431.1"/>
    </source>
</evidence>
<dbReference type="SUPFAM" id="SSF48208">
    <property type="entry name" value="Six-hairpin glycosidases"/>
    <property type="match status" value="1"/>
</dbReference>
<feature type="chain" id="PRO_5002489621" description="Glycosyl hydrolase family 95 catalytic domain-containing protein" evidence="1">
    <location>
        <begin position="22"/>
        <end position="770"/>
    </location>
</feature>
<protein>
    <recommendedName>
        <fullName evidence="2">Glycosyl hydrolase family 95 catalytic domain-containing protein</fullName>
    </recommendedName>
</protein>
<gene>
    <name evidence="3" type="ORF">HMPREF1536_02900</name>
</gene>
<dbReference type="HOGENOM" id="CLU_013559_0_0_10"/>
<sequence>MNVFSYKLLALILLFSSCSLKEEAVVEFLPDYKGEWSTPPSNTPTNKVPDGAICGNGDIGMVLGGTPDKQLFYFSKNDFWKAQNGYPNGGVCYVGQLQISSSEMKGASYQVEQKIADATINGSFAKPDGSSYQLRAWCAATQNVAVIELQAGTTPVHFDLNFMMEEGMDAEVENGRKEGIDWYVRKFEGTTLEWPTGVAVGMKALGKEDASELLLAAGEKATIVLSFCTNHEQQAYIDQSVECIKSFDKKNLNSLSDAHKQWWTSFWNESQVKLGDPILEKYYYGSHYLLACCSRNTAFPPGLWGTSLTMDATANGWAGDYHLNYNHMAPWWGVYSSNHIGLAEPYDTPILEYMEKGRAHAKEFLNKKGVYYPVGIGPKGFCSSMFPLTSEDMMKQYNTPETGIEGGYMFLGQKSDAAFCTTNMFMRFYHTYDREYAEKVYPFIRSVADFWEDYLVYENGRYVSYNDNFWEVGPWEGKDYKKGYGDINPTVSLGLCRMLFAGIIEMSRFLQTDADKVEKWEHILNHLSEIPTVEINGITRIKACEGGSGSGSRTAPGFGRVMMHGLVFPSGVCGSVTDAAFAGILLDEVYRWNTDTVKYTGWKDSGWENLGNGFETYFTSAARLGYDGESLLDELRKRITKTALPNLWIEQSGGGIETLSAVPSCINEMLLQGYEGVIRLFPVWPKDKDASFRNLRAHGAFLVSSSCKNNVIEYVTLISEKGRTCKIENPWGDTACIVVHADGTEEIYKSKQFEIETSPGEEIKLLQSNQ</sequence>
<dbReference type="GO" id="GO:0004560">
    <property type="term" value="F:alpha-L-fucosidase activity"/>
    <property type="evidence" value="ECO:0007669"/>
    <property type="project" value="TreeGrafter"/>
</dbReference>
<dbReference type="STRING" id="1203610.HMPREF1536_02900"/>
<dbReference type="PROSITE" id="PS51257">
    <property type="entry name" value="PROKAR_LIPOPROTEIN"/>
    <property type="match status" value="1"/>
</dbReference>
<dbReference type="RefSeq" id="WP_028729573.1">
    <property type="nucleotide sequence ID" value="NZ_KE386764.1"/>
</dbReference>
<name>A0A0F5JC28_9BACT</name>
<reference evidence="3 4" key="1">
    <citation type="submission" date="2013-04" db="EMBL/GenBank/DDBJ databases">
        <title>The Genome Sequence of Parabacteroides gordonii DSM 23371.</title>
        <authorList>
            <consortium name="The Broad Institute Genomics Platform"/>
            <person name="Earl A."/>
            <person name="Ward D."/>
            <person name="Feldgarden M."/>
            <person name="Gevers D."/>
            <person name="Martens E."/>
            <person name="Sakamoto M."/>
            <person name="Benno Y."/>
            <person name="Suzuki N."/>
            <person name="Matsunaga N."/>
            <person name="Koshihara K."/>
            <person name="Seki M."/>
            <person name="Komiya H."/>
            <person name="Walker B."/>
            <person name="Young S."/>
            <person name="Zeng Q."/>
            <person name="Gargeya S."/>
            <person name="Fitzgerald M."/>
            <person name="Haas B."/>
            <person name="Abouelleil A."/>
            <person name="Allen A.W."/>
            <person name="Alvarado L."/>
            <person name="Arachchi H.M."/>
            <person name="Berlin A.M."/>
            <person name="Chapman S.B."/>
            <person name="Gainer-Dewar J."/>
            <person name="Goldberg J."/>
            <person name="Griggs A."/>
            <person name="Gujja S."/>
            <person name="Hansen M."/>
            <person name="Howarth C."/>
            <person name="Imamovic A."/>
            <person name="Ireland A."/>
            <person name="Larimer J."/>
            <person name="McCowan C."/>
            <person name="Murphy C."/>
            <person name="Pearson M."/>
            <person name="Poon T.W."/>
            <person name="Priest M."/>
            <person name="Roberts A."/>
            <person name="Saif S."/>
            <person name="Shea T."/>
            <person name="Sisk P."/>
            <person name="Sykes S."/>
            <person name="Wortman J."/>
            <person name="Nusbaum C."/>
            <person name="Birren B."/>
        </authorList>
    </citation>
    <scope>NUCLEOTIDE SEQUENCE [LARGE SCALE GENOMIC DNA]</scope>
    <source>
        <strain evidence="3 4">MS-1</strain>
    </source>
</reference>
<dbReference type="GO" id="GO:0005975">
    <property type="term" value="P:carbohydrate metabolic process"/>
    <property type="evidence" value="ECO:0007669"/>
    <property type="project" value="InterPro"/>
</dbReference>
<dbReference type="InterPro" id="IPR013780">
    <property type="entry name" value="Glyco_hydro_b"/>
</dbReference>
<dbReference type="EMBL" id="AQHW01000015">
    <property type="protein sequence ID" value="KKB55431.1"/>
    <property type="molecule type" value="Genomic_DNA"/>
</dbReference>
<evidence type="ECO:0000256" key="1">
    <source>
        <dbReference type="SAM" id="SignalP"/>
    </source>
</evidence>
<proteinExistence type="predicted"/>
<dbReference type="PANTHER" id="PTHR31084">
    <property type="entry name" value="ALPHA-L-FUCOSIDASE 2"/>
    <property type="match status" value="1"/>
</dbReference>
<organism evidence="3 4">
    <name type="scientific">Parabacteroides gordonii MS-1 = DSM 23371</name>
    <dbReference type="NCBI Taxonomy" id="1203610"/>
    <lineage>
        <taxon>Bacteria</taxon>
        <taxon>Pseudomonadati</taxon>
        <taxon>Bacteroidota</taxon>
        <taxon>Bacteroidia</taxon>
        <taxon>Bacteroidales</taxon>
        <taxon>Tannerellaceae</taxon>
        <taxon>Parabacteroides</taxon>
    </lineage>
</organism>
<accession>A0A0F5JC28</accession>
<comment type="caution">
    <text evidence="3">The sequence shown here is derived from an EMBL/GenBank/DDBJ whole genome shotgun (WGS) entry which is preliminary data.</text>
</comment>
<evidence type="ECO:0000313" key="4">
    <source>
        <dbReference type="Proteomes" id="UP000033035"/>
    </source>
</evidence>
<dbReference type="PANTHER" id="PTHR31084:SF0">
    <property type="entry name" value="ALPHA-L-FUCOSIDASE 2"/>
    <property type="match status" value="1"/>
</dbReference>
<dbReference type="Proteomes" id="UP000033035">
    <property type="component" value="Unassembled WGS sequence"/>
</dbReference>
<dbReference type="PATRIC" id="fig|1203610.3.peg.2968"/>